<evidence type="ECO:0000256" key="6">
    <source>
        <dbReference type="ARBA" id="ARBA00023136"/>
    </source>
</evidence>
<evidence type="ECO:0000256" key="1">
    <source>
        <dbReference type="ARBA" id="ARBA00004651"/>
    </source>
</evidence>
<dbReference type="PANTHER" id="PTHR34184:SF4">
    <property type="entry name" value="UPF0718 PROTEIN YCGR"/>
    <property type="match status" value="1"/>
</dbReference>
<reference evidence="8 9" key="1">
    <citation type="submission" date="2016-04" db="EMBL/GenBank/DDBJ databases">
        <title>Comparative Genomics and Epigenetics of Sporosarcina ureae.</title>
        <authorList>
            <person name="Oliver A.S."/>
            <person name="Cooper K.K."/>
        </authorList>
    </citation>
    <scope>NUCLEOTIDE SEQUENCE [LARGE SCALE GENOMIC DNA]</scope>
    <source>
        <strain evidence="8 9">S204</strain>
    </source>
</reference>
<sequence length="332" mass="36924">MVTIMRDIIGILAFLVFVMLFLYNTEVLEYFGIIVPDQWLHVNTIFISILLEAFPFVLLGVFTSAFIQMFVSEETLRKVLPKHAYFGLISAALLGAVLPVCECAIIPVVRRLIKKGMPLHFGVVLMMSAPILNPIVAASTYYAFQQDLSVLYFRMGLGFILSIVIGFIIYRLFGSTNQLRWTKDGLTGAAGIRKSVRTSKVKQTFYHASDEFFDMGKYLIFGASLASIVNVFLDRTMLAALTSTEAGATGIMMGLAFIMSLCSEADAFVASSFSNQFSTTSLLAFLVFGPLLDLKNTLLYFAYFKTKFVLILMVTITVVTFGSVMLVHYLLM</sequence>
<feature type="transmembrane region" description="Helical" evidence="7">
    <location>
        <begin position="215"/>
        <end position="233"/>
    </location>
</feature>
<evidence type="ECO:0000256" key="7">
    <source>
        <dbReference type="SAM" id="Phobius"/>
    </source>
</evidence>
<evidence type="ECO:0000256" key="4">
    <source>
        <dbReference type="ARBA" id="ARBA00022692"/>
    </source>
</evidence>
<feature type="transmembrane region" description="Helical" evidence="7">
    <location>
        <begin position="308"/>
        <end position="331"/>
    </location>
</feature>
<evidence type="ECO:0000313" key="8">
    <source>
        <dbReference type="EMBL" id="ARF12997.1"/>
    </source>
</evidence>
<accession>A0ABM6JS40</accession>
<dbReference type="Pfam" id="PF03773">
    <property type="entry name" value="ArsP_1"/>
    <property type="match status" value="1"/>
</dbReference>
<feature type="transmembrane region" description="Helical" evidence="7">
    <location>
        <begin position="7"/>
        <end position="25"/>
    </location>
</feature>
<evidence type="ECO:0008006" key="10">
    <source>
        <dbReference type="Google" id="ProtNLM"/>
    </source>
</evidence>
<comment type="subcellular location">
    <subcellularLocation>
        <location evidence="1">Cell membrane</location>
        <topology evidence="1">Multi-pass membrane protein</topology>
    </subcellularLocation>
</comment>
<feature type="transmembrane region" description="Helical" evidence="7">
    <location>
        <begin position="240"/>
        <end position="261"/>
    </location>
</feature>
<feature type="transmembrane region" description="Helical" evidence="7">
    <location>
        <begin position="151"/>
        <end position="173"/>
    </location>
</feature>
<dbReference type="InterPro" id="IPR052923">
    <property type="entry name" value="UPF0718"/>
</dbReference>
<protein>
    <recommendedName>
        <fullName evidence="10">Permease</fullName>
    </recommendedName>
</protein>
<dbReference type="PANTHER" id="PTHR34184">
    <property type="entry name" value="UPF0718 PROTEIN YCGR"/>
    <property type="match status" value="1"/>
</dbReference>
<keyword evidence="5 7" id="KW-1133">Transmembrane helix</keyword>
<evidence type="ECO:0000256" key="2">
    <source>
        <dbReference type="ARBA" id="ARBA00006386"/>
    </source>
</evidence>
<evidence type="ECO:0000256" key="5">
    <source>
        <dbReference type="ARBA" id="ARBA00022989"/>
    </source>
</evidence>
<keyword evidence="4 7" id="KW-0812">Transmembrane</keyword>
<organism evidence="8 9">
    <name type="scientific">Sporosarcina ureae</name>
    <dbReference type="NCBI Taxonomy" id="1571"/>
    <lineage>
        <taxon>Bacteria</taxon>
        <taxon>Bacillati</taxon>
        <taxon>Bacillota</taxon>
        <taxon>Bacilli</taxon>
        <taxon>Bacillales</taxon>
        <taxon>Caryophanaceae</taxon>
        <taxon>Sporosarcina</taxon>
    </lineage>
</organism>
<evidence type="ECO:0000313" key="9">
    <source>
        <dbReference type="Proteomes" id="UP000192486"/>
    </source>
</evidence>
<comment type="similarity">
    <text evidence="2">Belongs to the UPF0718 family.</text>
</comment>
<dbReference type="InterPro" id="IPR005524">
    <property type="entry name" value="DUF318"/>
</dbReference>
<keyword evidence="6 7" id="KW-0472">Membrane</keyword>
<feature type="transmembrane region" description="Helical" evidence="7">
    <location>
        <begin position="281"/>
        <end position="301"/>
    </location>
</feature>
<feature type="transmembrane region" description="Helical" evidence="7">
    <location>
        <begin position="121"/>
        <end position="144"/>
    </location>
</feature>
<feature type="transmembrane region" description="Helical" evidence="7">
    <location>
        <begin position="83"/>
        <end position="109"/>
    </location>
</feature>
<evidence type="ECO:0000256" key="3">
    <source>
        <dbReference type="ARBA" id="ARBA00022475"/>
    </source>
</evidence>
<dbReference type="EMBL" id="CP015108">
    <property type="protein sequence ID" value="ARF12997.1"/>
    <property type="molecule type" value="Genomic_DNA"/>
</dbReference>
<keyword evidence="3" id="KW-1003">Cell membrane</keyword>
<feature type="transmembrane region" description="Helical" evidence="7">
    <location>
        <begin position="45"/>
        <end position="71"/>
    </location>
</feature>
<proteinExistence type="inferred from homology"/>
<keyword evidence="9" id="KW-1185">Reference proteome</keyword>
<dbReference type="Proteomes" id="UP000192486">
    <property type="component" value="Chromosome"/>
</dbReference>
<name>A0ABM6JS40_SPOUR</name>
<gene>
    <name evidence="8" type="ORF">SporoS204_01680</name>
</gene>